<dbReference type="Proteomes" id="UP001596190">
    <property type="component" value="Unassembled WGS sequence"/>
</dbReference>
<dbReference type="RefSeq" id="WP_137631209.1">
    <property type="nucleotide sequence ID" value="NZ_BJDO01000025.1"/>
</dbReference>
<evidence type="ECO:0000313" key="4">
    <source>
        <dbReference type="Proteomes" id="UP001596190"/>
    </source>
</evidence>
<feature type="compositionally biased region" description="Basic and acidic residues" evidence="1">
    <location>
        <begin position="83"/>
        <end position="100"/>
    </location>
</feature>
<keyword evidence="2" id="KW-0812">Transmembrane</keyword>
<evidence type="ECO:0000256" key="1">
    <source>
        <dbReference type="SAM" id="MobiDB-lite"/>
    </source>
</evidence>
<evidence type="ECO:0000256" key="2">
    <source>
        <dbReference type="SAM" id="Phobius"/>
    </source>
</evidence>
<protein>
    <submittedName>
        <fullName evidence="3">Uncharacterized protein</fullName>
    </submittedName>
</protein>
<keyword evidence="2" id="KW-0472">Membrane</keyword>
<keyword evidence="4" id="KW-1185">Reference proteome</keyword>
<gene>
    <name evidence="3" type="ORF">ACFP1H_11020</name>
</gene>
<organism evidence="3 4">
    <name type="scientific">Secundilactobacillus hailunensis</name>
    <dbReference type="NCBI Taxonomy" id="2559923"/>
    <lineage>
        <taxon>Bacteria</taxon>
        <taxon>Bacillati</taxon>
        <taxon>Bacillota</taxon>
        <taxon>Bacilli</taxon>
        <taxon>Lactobacillales</taxon>
        <taxon>Lactobacillaceae</taxon>
        <taxon>Secundilactobacillus</taxon>
    </lineage>
</organism>
<dbReference type="EMBL" id="JBHSSA010000115">
    <property type="protein sequence ID" value="MFC6255111.1"/>
    <property type="molecule type" value="Genomic_DNA"/>
</dbReference>
<sequence>MKKWQQLPKWFKDTMQIIVPMVILLILYDLLSPQFTHQPYSIMTLIAFPFQVIIGFALVAFYNYYKLKSLAKQQAQKAEAERIERLKKEQQKRQHEENSQRNRAVKQKRQQ</sequence>
<proteinExistence type="predicted"/>
<keyword evidence="2" id="KW-1133">Transmembrane helix</keyword>
<feature type="transmembrane region" description="Helical" evidence="2">
    <location>
        <begin position="40"/>
        <end position="65"/>
    </location>
</feature>
<accession>A0ABW1TAT0</accession>
<comment type="caution">
    <text evidence="3">The sequence shown here is derived from an EMBL/GenBank/DDBJ whole genome shotgun (WGS) entry which is preliminary data.</text>
</comment>
<evidence type="ECO:0000313" key="3">
    <source>
        <dbReference type="EMBL" id="MFC6255111.1"/>
    </source>
</evidence>
<feature type="region of interest" description="Disordered" evidence="1">
    <location>
        <begin position="83"/>
        <end position="111"/>
    </location>
</feature>
<feature type="transmembrane region" description="Helical" evidence="2">
    <location>
        <begin position="10"/>
        <end position="28"/>
    </location>
</feature>
<reference evidence="4" key="1">
    <citation type="journal article" date="2019" name="Int. J. Syst. Evol. Microbiol.">
        <title>The Global Catalogue of Microorganisms (GCM) 10K type strain sequencing project: providing services to taxonomists for standard genome sequencing and annotation.</title>
        <authorList>
            <consortium name="The Broad Institute Genomics Platform"/>
            <consortium name="The Broad Institute Genome Sequencing Center for Infectious Disease"/>
            <person name="Wu L."/>
            <person name="Ma J."/>
        </authorList>
    </citation>
    <scope>NUCLEOTIDE SEQUENCE [LARGE SCALE GENOMIC DNA]</scope>
    <source>
        <strain evidence="4">CCM 8950</strain>
    </source>
</reference>
<name>A0ABW1TAT0_9LACO</name>